<evidence type="ECO:0000313" key="1">
    <source>
        <dbReference type="EMBL" id="MBO0477785.1"/>
    </source>
</evidence>
<reference evidence="1 2" key="1">
    <citation type="submission" date="2021-03" db="EMBL/GenBank/DDBJ databases">
        <title>Enterococcal diversity collection.</title>
        <authorList>
            <person name="Gilmore M.S."/>
            <person name="Schwartzman J."/>
            <person name="Van Tyne D."/>
            <person name="Martin M."/>
            <person name="Earl A.M."/>
            <person name="Manson A.L."/>
            <person name="Straub T."/>
            <person name="Salamzade R."/>
            <person name="Saavedra J."/>
            <person name="Lebreton F."/>
            <person name="Prichula J."/>
            <person name="Schaufler K."/>
            <person name="Gaca A."/>
            <person name="Sgardioli B."/>
            <person name="Wagenaar J."/>
            <person name="Strong T."/>
        </authorList>
    </citation>
    <scope>NUCLEOTIDE SEQUENCE [LARGE SCALE GENOMIC DNA]</scope>
    <source>
        <strain evidence="1 2">DIV0080</strain>
    </source>
</reference>
<dbReference type="Gene3D" id="3.40.190.10">
    <property type="entry name" value="Periplasmic binding protein-like II"/>
    <property type="match status" value="1"/>
</dbReference>
<protein>
    <submittedName>
        <fullName evidence="1">ABC transporter substrate-binding protein</fullName>
    </submittedName>
</protein>
<organism evidence="1 2">
    <name type="scientific">Candidatus Vagococcus giribetii</name>
    <dbReference type="NCBI Taxonomy" id="2230876"/>
    <lineage>
        <taxon>Bacteria</taxon>
        <taxon>Bacillati</taxon>
        <taxon>Bacillota</taxon>
        <taxon>Bacilli</taxon>
        <taxon>Lactobacillales</taxon>
        <taxon>Enterococcaceae</taxon>
        <taxon>Vagococcus</taxon>
    </lineage>
</organism>
<name>A0ABS3HWR5_9ENTE</name>
<keyword evidence="2" id="KW-1185">Reference proteome</keyword>
<accession>A0ABS3HWR5</accession>
<dbReference type="RefSeq" id="WP_206968081.1">
    <property type="nucleotide sequence ID" value="NZ_JAFLVX010000035.1"/>
</dbReference>
<comment type="caution">
    <text evidence="1">The sequence shown here is derived from an EMBL/GenBank/DDBJ whole genome shotgun (WGS) entry which is preliminary data.</text>
</comment>
<dbReference type="Proteomes" id="UP000664857">
    <property type="component" value="Unassembled WGS sequence"/>
</dbReference>
<sequence>MAVIRLQQNRINPLVLPIILAQELGFFDEFGVQVDLDLAENFVFQGKSAFLEGEVDAQMGDTTFFFYYLKDGKKAMITSTLTRTIQLAGTTDWQKKTPLTVGISQNGLFRFFIDTYLGELLPNVSYTFINNTYERIQALMACEIDALVAIEPFITTVLNQPNTEIIWHSNQLDACYVMWCFDADFVKNHPDDVRHFHQALEKAGQYFNQQTSLEKVALLETHCHLPKEKALIFSDFEFEPQQNYSSSDFTLCQDWMYDQQEITEKITPEEGIFHTF</sequence>
<dbReference type="SUPFAM" id="SSF53850">
    <property type="entry name" value="Periplasmic binding protein-like II"/>
    <property type="match status" value="1"/>
</dbReference>
<evidence type="ECO:0000313" key="2">
    <source>
        <dbReference type="Proteomes" id="UP000664857"/>
    </source>
</evidence>
<gene>
    <name evidence="1" type="ORF">DOK76_11930</name>
</gene>
<proteinExistence type="predicted"/>
<dbReference type="EMBL" id="JAFLVX010000035">
    <property type="protein sequence ID" value="MBO0477785.1"/>
    <property type="molecule type" value="Genomic_DNA"/>
</dbReference>